<dbReference type="Proteomes" id="UP000030758">
    <property type="component" value="Unassembled WGS sequence"/>
</dbReference>
<dbReference type="InterPro" id="IPR011009">
    <property type="entry name" value="Kinase-like_dom_sf"/>
</dbReference>
<dbReference type="AlphaFoldDB" id="A0A085NML6"/>
<evidence type="ECO:0008006" key="2">
    <source>
        <dbReference type="Google" id="ProtNLM"/>
    </source>
</evidence>
<reference evidence="1" key="1">
    <citation type="journal article" date="2014" name="Nat. Genet.">
        <title>Genome and transcriptome of the porcine whipworm Trichuris suis.</title>
        <authorList>
            <person name="Jex A.R."/>
            <person name="Nejsum P."/>
            <person name="Schwarz E.M."/>
            <person name="Hu L."/>
            <person name="Young N.D."/>
            <person name="Hall R.S."/>
            <person name="Korhonen P.K."/>
            <person name="Liao S."/>
            <person name="Thamsborg S."/>
            <person name="Xia J."/>
            <person name="Xu P."/>
            <person name="Wang S."/>
            <person name="Scheerlinck J.P."/>
            <person name="Hofmann A."/>
            <person name="Sternberg P.W."/>
            <person name="Wang J."/>
            <person name="Gasser R.B."/>
        </authorList>
    </citation>
    <scope>NUCLEOTIDE SEQUENCE [LARGE SCALE GENOMIC DNA]</scope>
    <source>
        <strain evidence="1">DCEP-RM93F</strain>
    </source>
</reference>
<evidence type="ECO:0000313" key="1">
    <source>
        <dbReference type="EMBL" id="KFD70712.1"/>
    </source>
</evidence>
<dbReference type="Gene3D" id="1.10.510.10">
    <property type="entry name" value="Transferase(Phosphotransferase) domain 1"/>
    <property type="match status" value="1"/>
</dbReference>
<dbReference type="SUPFAM" id="SSF56112">
    <property type="entry name" value="Protein kinase-like (PK-like)"/>
    <property type="match status" value="1"/>
</dbReference>
<name>A0A085NML6_9BILA</name>
<proteinExistence type="predicted"/>
<gene>
    <name evidence="1" type="ORF">M514_06051</name>
</gene>
<organism evidence="1">
    <name type="scientific">Trichuris suis</name>
    <name type="common">pig whipworm</name>
    <dbReference type="NCBI Taxonomy" id="68888"/>
    <lineage>
        <taxon>Eukaryota</taxon>
        <taxon>Metazoa</taxon>
        <taxon>Ecdysozoa</taxon>
        <taxon>Nematoda</taxon>
        <taxon>Enoplea</taxon>
        <taxon>Dorylaimia</taxon>
        <taxon>Trichinellida</taxon>
        <taxon>Trichuridae</taxon>
        <taxon>Trichuris</taxon>
    </lineage>
</organism>
<protein>
    <recommendedName>
        <fullName evidence="2">Protein kinase domain-containing protein</fullName>
    </recommendedName>
</protein>
<dbReference type="EMBL" id="KL367486">
    <property type="protein sequence ID" value="KFD70712.1"/>
    <property type="molecule type" value="Genomic_DNA"/>
</dbReference>
<sequence>MKAQEDSLEESFIDSTFVGKYRRSAPSFISTPCNVNNAFTLRVFTPTPTIEKPRKVVQFDKTALGRLSDLDEVSNENTKSASRSKVSGCIDQKACSPSASIVPETNDDCNQLSSHLPKMEIGNAIALSNVKYSIQRLLDDGPFNGSYALYPFDKSERFIYAKVVHASSNEFLFSKRMRELLCSDERLRTSANAFALALNCYNFLDCQLLTFAGYRNRSLAEVMGTVRLKKIKLREGVFAYFVLEILKMVRAMQLLGVVHYGIDPSNLLFNDSATFLEDFSRRRRSDDYVRLPVALLKLTNFRLADEIYSAQWPKDENVNWVNSIGMARCIYSCICGDDFDFQRRPWTQAIDCSNRLPFSWDRRLWNDYFTSFSRPRKGDITCLISKFESEFCNVVHIRRLQVVRGLALLREI</sequence>
<accession>A0A085NML6</accession>